<evidence type="ECO:0000256" key="2">
    <source>
        <dbReference type="ARBA" id="ARBA00022695"/>
    </source>
</evidence>
<dbReference type="InterPro" id="IPR014729">
    <property type="entry name" value="Rossmann-like_a/b/a_fold"/>
</dbReference>
<evidence type="ECO:0000256" key="3">
    <source>
        <dbReference type="PROSITE-ProRule" id="PRU00464"/>
    </source>
</evidence>
<reference evidence="6" key="1">
    <citation type="submission" date="2017-09" db="EMBL/GenBank/DDBJ databases">
        <title>Depth-based differentiation of microbial function through sediment-hosted aquifers and enrichment of novel symbionts in the deep terrestrial subsurface.</title>
        <authorList>
            <person name="Probst A.J."/>
            <person name="Ladd B."/>
            <person name="Jarett J.K."/>
            <person name="Geller-Mcgrath D.E."/>
            <person name="Sieber C.M.K."/>
            <person name="Emerson J.B."/>
            <person name="Anantharaman K."/>
            <person name="Thomas B.C."/>
            <person name="Malmstrom R."/>
            <person name="Stieglmeier M."/>
            <person name="Klingl A."/>
            <person name="Woyke T."/>
            <person name="Ryan C.M."/>
            <person name="Banfield J.F."/>
        </authorList>
    </citation>
    <scope>NUCLEOTIDE SEQUENCE [LARGE SCALE GENOMIC DNA]</scope>
</reference>
<dbReference type="InterPro" id="IPR011009">
    <property type="entry name" value="Kinase-like_dom_sf"/>
</dbReference>
<dbReference type="NCBIfam" id="TIGR00125">
    <property type="entry name" value="cyt_tran_rel"/>
    <property type="match status" value="2"/>
</dbReference>
<comment type="caution">
    <text evidence="5">The sequence shown here is derived from an EMBL/GenBank/DDBJ whole genome shotgun (WGS) entry which is preliminary data.</text>
</comment>
<protein>
    <recommendedName>
        <fullName evidence="4">HIT domain-containing protein</fullName>
    </recommendedName>
</protein>
<evidence type="ECO:0000313" key="6">
    <source>
        <dbReference type="Proteomes" id="UP000231407"/>
    </source>
</evidence>
<dbReference type="PROSITE" id="PS51084">
    <property type="entry name" value="HIT_2"/>
    <property type="match status" value="1"/>
</dbReference>
<dbReference type="InterPro" id="IPR036265">
    <property type="entry name" value="HIT-like_sf"/>
</dbReference>
<feature type="domain" description="HIT" evidence="4">
    <location>
        <begin position="595"/>
        <end position="703"/>
    </location>
</feature>
<dbReference type="AlphaFoldDB" id="A0A2M7ASJ9"/>
<dbReference type="Pfam" id="PF06293">
    <property type="entry name" value="Kdo"/>
    <property type="match status" value="1"/>
</dbReference>
<dbReference type="SUPFAM" id="SSF54197">
    <property type="entry name" value="HIT-like"/>
    <property type="match status" value="1"/>
</dbReference>
<evidence type="ECO:0000259" key="4">
    <source>
        <dbReference type="PROSITE" id="PS51084"/>
    </source>
</evidence>
<dbReference type="Gene3D" id="1.10.510.10">
    <property type="entry name" value="Transferase(Phosphotransferase) domain 1"/>
    <property type="match status" value="1"/>
</dbReference>
<dbReference type="Pfam" id="PF01467">
    <property type="entry name" value="CTP_transf_like"/>
    <property type="match status" value="2"/>
</dbReference>
<proteinExistence type="predicted"/>
<dbReference type="InterPro" id="IPR050385">
    <property type="entry name" value="Archaeal_FAD_synthase"/>
</dbReference>
<dbReference type="GO" id="GO:0016779">
    <property type="term" value="F:nucleotidyltransferase activity"/>
    <property type="evidence" value="ECO:0007669"/>
    <property type="project" value="UniProtKB-KW"/>
</dbReference>
<dbReference type="Proteomes" id="UP000231407">
    <property type="component" value="Unassembled WGS sequence"/>
</dbReference>
<accession>A0A2M7ASJ9</accession>
<gene>
    <name evidence="5" type="ORF">COS78_01485</name>
</gene>
<dbReference type="EMBL" id="PEWA01000017">
    <property type="protein sequence ID" value="PIU73594.1"/>
    <property type="molecule type" value="Genomic_DNA"/>
</dbReference>
<organism evidence="5 6">
    <name type="scientific">Candidatus Shapirobacteria bacterium CG06_land_8_20_14_3_00_40_12</name>
    <dbReference type="NCBI Taxonomy" id="1974881"/>
    <lineage>
        <taxon>Bacteria</taxon>
        <taxon>Candidatus Shapironibacteriota</taxon>
    </lineage>
</organism>
<dbReference type="Gene3D" id="3.30.428.10">
    <property type="entry name" value="HIT-like"/>
    <property type="match status" value="1"/>
</dbReference>
<feature type="short sequence motif" description="Histidine triad motif" evidence="3">
    <location>
        <begin position="688"/>
        <end position="692"/>
    </location>
</feature>
<dbReference type="PANTHER" id="PTHR43793">
    <property type="entry name" value="FAD SYNTHASE"/>
    <property type="match status" value="1"/>
</dbReference>
<dbReference type="SUPFAM" id="SSF52374">
    <property type="entry name" value="Nucleotidylyl transferase"/>
    <property type="match status" value="2"/>
</dbReference>
<evidence type="ECO:0000313" key="5">
    <source>
        <dbReference type="EMBL" id="PIU73594.1"/>
    </source>
</evidence>
<dbReference type="SUPFAM" id="SSF56112">
    <property type="entry name" value="Protein kinase-like (PK-like)"/>
    <property type="match status" value="1"/>
</dbReference>
<evidence type="ECO:0000256" key="1">
    <source>
        <dbReference type="ARBA" id="ARBA00022679"/>
    </source>
</evidence>
<name>A0A2M7ASJ9_9BACT</name>
<dbReference type="PANTHER" id="PTHR43793:SF2">
    <property type="entry name" value="BIFUNCTIONAL PROTEIN HLDE"/>
    <property type="match status" value="1"/>
</dbReference>
<keyword evidence="1" id="KW-0808">Transferase</keyword>
<dbReference type="InterPro" id="IPR004821">
    <property type="entry name" value="Cyt_trans-like"/>
</dbReference>
<dbReference type="Gene3D" id="3.40.50.620">
    <property type="entry name" value="HUPs"/>
    <property type="match status" value="2"/>
</dbReference>
<dbReference type="Pfam" id="PF01230">
    <property type="entry name" value="HIT"/>
    <property type="match status" value="1"/>
</dbReference>
<keyword evidence="2" id="KW-0548">Nucleotidyltransferase</keyword>
<sequence>MNRELRGGWRKKTIGKKDLVVSTYKIRDEKLADNGIKFEILAKKGGIKVRDWVDKRKMDGNIEVSWKYIKAENKWKWDEENSFKVGRICQQLHRIGLYHMDLKPGNILWDKNGEIAAVIDFDECRDEKIWELEDTTNTLSWVLVSSGNDKRFIDGYKSGGTKIGENDIRKKLLKYLTMRQNEGSPTAWIELAKHRLEGYRQEVKSRQLKKNELIEYRANNKNKKIVLVVGAFELLHWGHLEFLKKAKMMGDLLIAGVASDSSRKRLKGESFPLIGEQTRAETLCFLGNIVDGVVIVDEDNVETELGLLKPEVVVTTIMDWEKGVRKVREEEIIKSYGGKIIKIKHLGPQVSSSKLVERVATMKVEQILFGGASKKSMLKVHRRLKINKEVKVENLEKLGNKLKKQKKKIVFTSLSADLFHVGHARFIQKAKSLGDVLVIGLPSNKSLRELKGPGRPIVDETARAWVLSELSFTDYVVVFDERTILKCLEELKPDVFFTVKEEWNQGLVDSPEAKLMQSIGGKIVRSDRMAPFISASKIIDRAAGELIKEKFAGVLKVAKEEPVINADFDPFSPQAQLTAREKGFYEKVWQTAEGMKCVFCDLKEKYIVTEIDGMVLTVALYPYTDGHLLIIPRRHIESMKELSMEEEKVVFELARIGTRLLRKKYGVENSWFLVREGNGIKVGKTVKHLHFHLIPYQPEVIKMTEVKLNILPETVAQSLREERKNG</sequence>
<dbReference type="InterPro" id="IPR011146">
    <property type="entry name" value="HIT-like"/>
</dbReference>